<comment type="caution">
    <text evidence="3">The sequence shown here is derived from an EMBL/GenBank/DDBJ whole genome shotgun (WGS) entry which is preliminary data.</text>
</comment>
<organism evidence="3 4">
    <name type="scientific">Bacillus taeanensis</name>
    <dbReference type="NCBI Taxonomy" id="273032"/>
    <lineage>
        <taxon>Bacteria</taxon>
        <taxon>Bacillati</taxon>
        <taxon>Bacillota</taxon>
        <taxon>Bacilli</taxon>
        <taxon>Bacillales</taxon>
        <taxon>Bacillaceae</taxon>
        <taxon>Bacillus</taxon>
    </lineage>
</organism>
<dbReference type="EMBL" id="QOCW01000001">
    <property type="protein sequence ID" value="RBW71345.1"/>
    <property type="molecule type" value="Genomic_DNA"/>
</dbReference>
<dbReference type="AlphaFoldDB" id="A0A366Y1T4"/>
<sequence length="288" mass="33381">MSDEQQFEKRMKKLKSSYHEMPSFSSIDKITKEIAEKETMESIHKISHKKKWFRIGGTAAAICIGVLLIMNTMFSNTDQFANESLEWTEEEAASQKNEAKENTMQTELAPPKAHQYDIAETDRPLIKVDTIQIEGIPEQKTFHLYKNEELGFSTYYPDDMIVGVESTEQEKSVTFFADFNEVSQKNTFIRFQLLPNHLEPSIESAANYVEAAYGSSQLTKKPQHDEFYLSEIEYEFTTRQANKVINGWISLFTHHNQIYILTVQYVPEVGEALEGRTNYILNQMVWEE</sequence>
<dbReference type="OrthoDB" id="463882at2"/>
<proteinExistence type="predicted"/>
<evidence type="ECO:0000313" key="4">
    <source>
        <dbReference type="Proteomes" id="UP000253314"/>
    </source>
</evidence>
<dbReference type="RefSeq" id="WP_113804049.1">
    <property type="nucleotide sequence ID" value="NZ_QOCW01000001.1"/>
</dbReference>
<name>A0A366Y1T4_9BACI</name>
<reference evidence="3 4" key="1">
    <citation type="submission" date="2018-07" db="EMBL/GenBank/DDBJ databases">
        <title>Lottiidibacillus patelloidae gen. nov., sp. nov., isolated from the intestinal tract of a marine limpet and the reclassification of B. taeanensis BH030017T, B. algicola KMM 3737T and B. hwajinpoensis SW-72T as genus Lottiidibacillus.</title>
        <authorList>
            <person name="Liu R."/>
            <person name="Huang Z."/>
        </authorList>
    </citation>
    <scope>NUCLEOTIDE SEQUENCE [LARGE SCALE GENOMIC DNA]</scope>
    <source>
        <strain evidence="3 4">BH030017</strain>
    </source>
</reference>
<gene>
    <name evidence="3" type="ORF">DS031_00920</name>
</gene>
<feature type="transmembrane region" description="Helical" evidence="2">
    <location>
        <begin position="52"/>
        <end position="74"/>
    </location>
</feature>
<keyword evidence="2" id="KW-0812">Transmembrane</keyword>
<protein>
    <submittedName>
        <fullName evidence="3">Uncharacterized protein</fullName>
    </submittedName>
</protein>
<evidence type="ECO:0000256" key="2">
    <source>
        <dbReference type="SAM" id="Phobius"/>
    </source>
</evidence>
<dbReference type="Proteomes" id="UP000253314">
    <property type="component" value="Unassembled WGS sequence"/>
</dbReference>
<evidence type="ECO:0000256" key="1">
    <source>
        <dbReference type="SAM" id="MobiDB-lite"/>
    </source>
</evidence>
<keyword evidence="2" id="KW-1133">Transmembrane helix</keyword>
<keyword evidence="4" id="KW-1185">Reference proteome</keyword>
<evidence type="ECO:0000313" key="3">
    <source>
        <dbReference type="EMBL" id="RBW71345.1"/>
    </source>
</evidence>
<accession>A0A366Y1T4</accession>
<feature type="region of interest" description="Disordered" evidence="1">
    <location>
        <begin position="87"/>
        <end position="112"/>
    </location>
</feature>
<keyword evidence="2" id="KW-0472">Membrane</keyword>